<evidence type="ECO:0000256" key="1">
    <source>
        <dbReference type="PROSITE-ProRule" id="PRU00339"/>
    </source>
</evidence>
<sequence>MEKTNNKHLAVAAELQELDLLFVSGSDLDVVETGYARQLIHAISTENKVLKCEALKSLGDLYLHKAKMKELKAENFHKACALYKEVLRYFRSKEERQVLQHRIRHAEICMKLTPDQNPTKLRAGNPDNVTLAVAETLQEVEKKTKMKGSDVIPLIEGYTNAFLEAIVDRDNRLKTESLKSLGDLYLEKGRVGRDEAAFTKAAGLYRAALDRCEDSDGRETLKHRIKYAEKVKEKAMKTQQEPRLPRNRKAGNDERTVSLPTSRQTAQEDTDRTYQDHLLEGCRALGTGDLDRAEEHFAAALKAVHVEGSNLDQQRKEAEPLYKLGEVYLKRGMRSKHGGDFTKAAALCNAALVRARAEDRDSIKQTIQKITRSFIKHVLSQEQTMDIGEAEKHKLMLKEDRDFVESEMKRIEQQADPYSLEDDDPKIRKVEKKRAEAINELCDRIVEQRRTFTAGLVDECMEVMGPPPCKYAMIGLGSQATGLVTPYSDLEFAILIEEETEDNVQFFRNLTHYLHLKVINLGETILPAMGIKSLNDFTSDDPQDSWFYDSVTPRGFAFDGAMPHACKTPLGRGNTCGLIHTPSEMTKVLADDFQFHLKKGYHLASILGNVCLITGEQDLVNVYADLWTEILQYTNGDINLLLAQTAFSENAEIKAVSYHEQSLQMRRSIYGEITADPLTAESLYNLGVAWSDLGDQRKAIGYLEQALQMRRSIHGENTPHPDIALSLSSMGTAWYKLGDNKEARPYFAQSLEMYRSVHGDNTAHTDIARVLNDLGITSNNVGDHRKAVSYHQQALQMRRSIHGEGTEHLDIAASLLNLGAAWAGLGDHEKAISHLEQSLQMHRSIHGEDTAHPDIADSLHNLGLAWSKIGDHRKAASYHEQSLQMRRRTFGENTAHPKTAESIVSLGQSWSNLGDHRKAVGFYKQALQMRRGVYGEDAPHPDIASSLNSLGAAWHDLGDYRKAIRYYEQSLQMRRNIYGKDTAHTDIAISLSNLGIVWSDLGDHRKAIGYHEQALQMRRSLHGKNTAHLDIVGTLGSLGTAWRKLGDYRKAVGYYEQSLKMRRSIHGEDTAHPKIAATFDNLGAAWSQLGHHRKAVSYAEQALQMRKTLYGENTAHPHIANSLGNLSVAWRNLGDQRKGLMYYELALQMKRECERNKNSTS</sequence>
<feature type="repeat" description="TPR" evidence="1">
    <location>
        <begin position="944"/>
        <end position="977"/>
    </location>
</feature>
<dbReference type="PANTHER" id="PTHR19959:SF119">
    <property type="entry name" value="FUNGAL LIPASE-LIKE DOMAIN-CONTAINING PROTEIN"/>
    <property type="match status" value="1"/>
</dbReference>
<dbReference type="Pfam" id="PF13432">
    <property type="entry name" value="TPR_16"/>
    <property type="match status" value="1"/>
</dbReference>
<feature type="repeat" description="TPR" evidence="1">
    <location>
        <begin position="680"/>
        <end position="713"/>
    </location>
</feature>
<dbReference type="Pfam" id="PF13374">
    <property type="entry name" value="TPR_10"/>
    <property type="match status" value="1"/>
</dbReference>
<name>C3ZPQ6_BRAFL</name>
<accession>C3ZPQ6</accession>
<reference evidence="3" key="1">
    <citation type="journal article" date="2008" name="Nature">
        <title>The amphioxus genome and the evolution of the chordate karyotype.</title>
        <authorList>
            <consortium name="US DOE Joint Genome Institute (JGI-PGF)"/>
            <person name="Putnam N.H."/>
            <person name="Butts T."/>
            <person name="Ferrier D.E.K."/>
            <person name="Furlong R.F."/>
            <person name="Hellsten U."/>
            <person name="Kawashima T."/>
            <person name="Robinson-Rechavi M."/>
            <person name="Shoguchi E."/>
            <person name="Terry A."/>
            <person name="Yu J.-K."/>
            <person name="Benito-Gutierrez E.L."/>
            <person name="Dubchak I."/>
            <person name="Garcia-Fernandez J."/>
            <person name="Gibson-Brown J.J."/>
            <person name="Grigoriev I.V."/>
            <person name="Horton A.C."/>
            <person name="de Jong P.J."/>
            <person name="Jurka J."/>
            <person name="Kapitonov V.V."/>
            <person name="Kohara Y."/>
            <person name="Kuroki Y."/>
            <person name="Lindquist E."/>
            <person name="Lucas S."/>
            <person name="Osoegawa K."/>
            <person name="Pennacchio L.A."/>
            <person name="Salamov A.A."/>
            <person name="Satou Y."/>
            <person name="Sauka-Spengler T."/>
            <person name="Schmutz J."/>
            <person name="Shin-I T."/>
            <person name="Toyoda A."/>
            <person name="Bronner-Fraser M."/>
            <person name="Fujiyama A."/>
            <person name="Holland L.Z."/>
            <person name="Holland P.W.H."/>
            <person name="Satoh N."/>
            <person name="Rokhsar D.S."/>
        </authorList>
    </citation>
    <scope>NUCLEOTIDE SEQUENCE [LARGE SCALE GENOMIC DNA]</scope>
    <source>
        <strain evidence="3">S238N-H82</strain>
        <tissue evidence="3">Testes</tissue>
    </source>
</reference>
<dbReference type="Pfam" id="PF13424">
    <property type="entry name" value="TPR_12"/>
    <property type="match status" value="4"/>
</dbReference>
<feature type="repeat" description="TPR" evidence="1">
    <location>
        <begin position="856"/>
        <end position="889"/>
    </location>
</feature>
<evidence type="ECO:0000256" key="2">
    <source>
        <dbReference type="SAM" id="MobiDB-lite"/>
    </source>
</evidence>
<dbReference type="SMART" id="SM00028">
    <property type="entry name" value="TPR"/>
    <property type="match status" value="14"/>
</dbReference>
<feature type="region of interest" description="Disordered" evidence="2">
    <location>
        <begin position="231"/>
        <end position="270"/>
    </location>
</feature>
<keyword evidence="1" id="KW-0802">TPR repeat</keyword>
<evidence type="ECO:0000313" key="3">
    <source>
        <dbReference type="EMBL" id="EEN45477.1"/>
    </source>
</evidence>
<feature type="repeat" description="TPR" evidence="1">
    <location>
        <begin position="900"/>
        <end position="933"/>
    </location>
</feature>
<proteinExistence type="predicted"/>
<feature type="repeat" description="TPR" evidence="1">
    <location>
        <begin position="812"/>
        <end position="845"/>
    </location>
</feature>
<dbReference type="Gene3D" id="1.25.40.10">
    <property type="entry name" value="Tetratricopeptide repeat domain"/>
    <property type="match status" value="5"/>
</dbReference>
<dbReference type="PROSITE" id="PS50005">
    <property type="entry name" value="TPR"/>
    <property type="match status" value="8"/>
</dbReference>
<gene>
    <name evidence="3" type="ORF">BRAFLDRAFT_80110</name>
</gene>
<protein>
    <submittedName>
        <fullName evidence="3">Uncharacterized protein</fullName>
    </submittedName>
</protein>
<dbReference type="EMBL" id="GG666659">
    <property type="protein sequence ID" value="EEN45477.1"/>
    <property type="molecule type" value="Genomic_DNA"/>
</dbReference>
<dbReference type="PANTHER" id="PTHR19959">
    <property type="entry name" value="KINESIN LIGHT CHAIN"/>
    <property type="match status" value="1"/>
</dbReference>
<dbReference type="AlphaFoldDB" id="C3ZPQ6"/>
<feature type="repeat" description="TPR" evidence="1">
    <location>
        <begin position="1076"/>
        <end position="1109"/>
    </location>
</feature>
<organism>
    <name type="scientific">Branchiostoma floridae</name>
    <name type="common">Florida lancelet</name>
    <name type="synonym">Amphioxus</name>
    <dbReference type="NCBI Taxonomy" id="7739"/>
    <lineage>
        <taxon>Eukaryota</taxon>
        <taxon>Metazoa</taxon>
        <taxon>Chordata</taxon>
        <taxon>Cephalochordata</taxon>
        <taxon>Leptocardii</taxon>
        <taxon>Amphioxiformes</taxon>
        <taxon>Branchiostomatidae</taxon>
        <taxon>Branchiostoma</taxon>
    </lineage>
</organism>
<dbReference type="InterPro" id="IPR011990">
    <property type="entry name" value="TPR-like_helical_dom_sf"/>
</dbReference>
<feature type="repeat" description="TPR" evidence="1">
    <location>
        <begin position="1032"/>
        <end position="1065"/>
    </location>
</feature>
<feature type="compositionally biased region" description="Polar residues" evidence="2">
    <location>
        <begin position="258"/>
        <end position="267"/>
    </location>
</feature>
<dbReference type="eggNOG" id="KOG1840">
    <property type="taxonomic scope" value="Eukaryota"/>
</dbReference>
<dbReference type="InParanoid" id="C3ZPQ6"/>
<feature type="repeat" description="TPR" evidence="1">
    <location>
        <begin position="988"/>
        <end position="1021"/>
    </location>
</feature>
<dbReference type="SUPFAM" id="SSF48452">
    <property type="entry name" value="TPR-like"/>
    <property type="match status" value="4"/>
</dbReference>
<dbReference type="PROSITE" id="PS50293">
    <property type="entry name" value="TPR_REGION"/>
    <property type="match status" value="1"/>
</dbReference>
<dbReference type="InterPro" id="IPR019734">
    <property type="entry name" value="TPR_rpt"/>
</dbReference>